<sequence length="48" mass="5672">MKKEPMIHSPRKIAFDLLLMTINNLAQKYRIAHEPDTFYMGFYTAIVI</sequence>
<evidence type="ECO:0000313" key="1">
    <source>
        <dbReference type="EMBL" id="SFT04969.1"/>
    </source>
</evidence>
<dbReference type="AlphaFoldDB" id="A0A1I6UU19"/>
<organism evidence="1 2">
    <name type="scientific">Sphingobacterium wenxiniae</name>
    <dbReference type="NCBI Taxonomy" id="683125"/>
    <lineage>
        <taxon>Bacteria</taxon>
        <taxon>Pseudomonadati</taxon>
        <taxon>Bacteroidota</taxon>
        <taxon>Sphingobacteriia</taxon>
        <taxon>Sphingobacteriales</taxon>
        <taxon>Sphingobacteriaceae</taxon>
        <taxon>Sphingobacterium</taxon>
    </lineage>
</organism>
<proteinExistence type="predicted"/>
<keyword evidence="2" id="KW-1185">Reference proteome</keyword>
<evidence type="ECO:0000313" key="2">
    <source>
        <dbReference type="Proteomes" id="UP000198785"/>
    </source>
</evidence>
<gene>
    <name evidence="1" type="ORF">SAMN05660206_11036</name>
</gene>
<dbReference type="Proteomes" id="UP000198785">
    <property type="component" value="Unassembled WGS sequence"/>
</dbReference>
<reference evidence="1 2" key="1">
    <citation type="submission" date="2016-10" db="EMBL/GenBank/DDBJ databases">
        <authorList>
            <person name="de Groot N.N."/>
        </authorList>
    </citation>
    <scope>NUCLEOTIDE SEQUENCE [LARGE SCALE GENOMIC DNA]</scope>
    <source>
        <strain evidence="1 2">DSM 22789</strain>
    </source>
</reference>
<name>A0A1I6UU19_9SPHI</name>
<dbReference type="EMBL" id="FOZZ01000010">
    <property type="protein sequence ID" value="SFT04969.1"/>
    <property type="molecule type" value="Genomic_DNA"/>
</dbReference>
<protein>
    <submittedName>
        <fullName evidence="1">Uncharacterized protein</fullName>
    </submittedName>
</protein>
<accession>A0A1I6UU19</accession>